<evidence type="ECO:0000313" key="2">
    <source>
        <dbReference type="EMBL" id="MBY80802.1"/>
    </source>
</evidence>
<accession>A0A2S2QUJ1</accession>
<sequence length="202" mass="22491">MFSFSLIVVTVLKIQLYSVVWCRPIPITEPTVQLPSIDNVERCTDAPRTNKPSESLDNSDTTMVYPTGGTGLFRNPLEVLGSLFPTSKSINTCEILITLQANTASNIRFSERGRKVCSEVCRQYQKNMITNGPVDVNLLQGYCDYSNSGNTIEQTDLATSCTCVFRVVCNNKTTMVMYTFQANSDGYLKVSMSEPNKSQYIT</sequence>
<dbReference type="Proteomes" id="UP000694846">
    <property type="component" value="Unplaced"/>
</dbReference>
<evidence type="ECO:0000313" key="5">
    <source>
        <dbReference type="RefSeq" id="XP_025418759.1"/>
    </source>
</evidence>
<dbReference type="RefSeq" id="XP_025418758.1">
    <property type="nucleotide sequence ID" value="XM_025562973.1"/>
</dbReference>
<dbReference type="RefSeq" id="XP_025418761.1">
    <property type="nucleotide sequence ID" value="XM_025562976.1"/>
</dbReference>
<keyword evidence="1" id="KW-0732">Signal</keyword>
<dbReference type="AlphaFoldDB" id="A0A2S2QUJ1"/>
<feature type="chain" id="PRO_5044579281" evidence="1">
    <location>
        <begin position="23"/>
        <end position="202"/>
    </location>
</feature>
<evidence type="ECO:0000256" key="1">
    <source>
        <dbReference type="SAM" id="SignalP"/>
    </source>
</evidence>
<reference evidence="4 5" key="2">
    <citation type="submission" date="2025-04" db="UniProtKB">
        <authorList>
            <consortium name="RefSeq"/>
        </authorList>
    </citation>
    <scope>IDENTIFICATION</scope>
    <source>
        <tissue evidence="4 5">Whole body</tissue>
    </source>
</reference>
<dbReference type="OrthoDB" id="6582884at2759"/>
<dbReference type="EMBL" id="GGMS01011599">
    <property type="protein sequence ID" value="MBY80802.1"/>
    <property type="molecule type" value="Transcribed_RNA"/>
</dbReference>
<evidence type="ECO:0000313" key="4">
    <source>
        <dbReference type="RefSeq" id="XP_025418758.1"/>
    </source>
</evidence>
<dbReference type="RefSeq" id="XP_025418760.1">
    <property type="nucleotide sequence ID" value="XM_025562975.1"/>
</dbReference>
<name>A0A2S2QUJ1_9HEMI</name>
<evidence type="ECO:0000313" key="7">
    <source>
        <dbReference type="RefSeq" id="XP_025418761.1"/>
    </source>
</evidence>
<organism evidence="2">
    <name type="scientific">Sipha flava</name>
    <name type="common">yellow sugarcane aphid</name>
    <dbReference type="NCBI Taxonomy" id="143950"/>
    <lineage>
        <taxon>Eukaryota</taxon>
        <taxon>Metazoa</taxon>
        <taxon>Ecdysozoa</taxon>
        <taxon>Arthropoda</taxon>
        <taxon>Hexapoda</taxon>
        <taxon>Insecta</taxon>
        <taxon>Pterygota</taxon>
        <taxon>Neoptera</taxon>
        <taxon>Paraneoptera</taxon>
        <taxon>Hemiptera</taxon>
        <taxon>Sternorrhyncha</taxon>
        <taxon>Aphidomorpha</taxon>
        <taxon>Aphidoidea</taxon>
        <taxon>Aphididae</taxon>
        <taxon>Sipha</taxon>
    </lineage>
</organism>
<keyword evidence="3" id="KW-1185">Reference proteome</keyword>
<reference evidence="2" key="1">
    <citation type="submission" date="2018-04" db="EMBL/GenBank/DDBJ databases">
        <title>Transcriptome assembly of Sipha flava.</title>
        <authorList>
            <person name="Scully E.D."/>
            <person name="Geib S.M."/>
            <person name="Palmer N.A."/>
            <person name="Koch K."/>
            <person name="Bradshaw J."/>
            <person name="Heng-Moss T."/>
            <person name="Sarath G."/>
        </authorList>
    </citation>
    <scope>NUCLEOTIDE SEQUENCE</scope>
</reference>
<evidence type="ECO:0000313" key="3">
    <source>
        <dbReference type="Proteomes" id="UP000694846"/>
    </source>
</evidence>
<proteinExistence type="predicted"/>
<dbReference type="RefSeq" id="XP_025418759.1">
    <property type="nucleotide sequence ID" value="XM_025562974.1"/>
</dbReference>
<evidence type="ECO:0000313" key="6">
    <source>
        <dbReference type="RefSeq" id="XP_025418760.1"/>
    </source>
</evidence>
<protein>
    <submittedName>
        <fullName evidence="4 5">Uncharacterized protein LOC112689325</fullName>
    </submittedName>
</protein>
<feature type="signal peptide" evidence="1">
    <location>
        <begin position="1"/>
        <end position="22"/>
    </location>
</feature>
<dbReference type="GeneID" id="112689325"/>
<gene>
    <name evidence="4 5 6 7" type="primary">LOC112689325</name>
    <name evidence="2" type="ORF">g.152872</name>
</gene>